<evidence type="ECO:0000313" key="1">
    <source>
        <dbReference type="EMBL" id="GIX62157.1"/>
    </source>
</evidence>
<keyword evidence="2" id="KW-1185">Reference proteome</keyword>
<dbReference type="Proteomes" id="UP001497744">
    <property type="component" value="Unassembled WGS sequence"/>
</dbReference>
<gene>
    <name evidence="1" type="ORF">BcabD6B2_15920</name>
</gene>
<dbReference type="GeneID" id="94193638"/>
<evidence type="ECO:0000313" key="2">
    <source>
        <dbReference type="Proteomes" id="UP001497744"/>
    </source>
</evidence>
<comment type="caution">
    <text evidence="1">The sequence shown here is derived from an EMBL/GenBank/DDBJ whole genome shotgun (WGS) entry which is preliminary data.</text>
</comment>
<sequence>MSRQKGAHKCAKAAEVEAVGATGQSSGARVAEEGRGDGAGGADVNVRGNATEAILFHELFKVTATKVFGLPLRFAVVVERGESLEDFFNGGEENPGASNLFVSRILRASCAYVGVPRTCIGRGVGTRSAIMLYLTGLHNTVTVNFDFVTPSSILIPDELRESIAHCTDQRFNIDILAIDI</sequence>
<proteinExistence type="predicted"/>
<dbReference type="RefSeq" id="XP_067714226.1">
    <property type="nucleotide sequence ID" value="XM_067858125.1"/>
</dbReference>
<dbReference type="AlphaFoldDB" id="A0AAV4LRC8"/>
<reference evidence="1 2" key="1">
    <citation type="submission" date="2021-06" db="EMBL/GenBank/DDBJ databases">
        <title>Genome sequence of Babesia caballi.</title>
        <authorList>
            <person name="Yamagishi J."/>
            <person name="Kidaka T."/>
            <person name="Ochi A."/>
        </authorList>
    </citation>
    <scope>NUCLEOTIDE SEQUENCE [LARGE SCALE GENOMIC DNA]</scope>
    <source>
        <strain evidence="1">USDA-D6B2</strain>
    </source>
</reference>
<protein>
    <submittedName>
        <fullName evidence="1">TonB-dependent receptor</fullName>
    </submittedName>
</protein>
<organism evidence="1 2">
    <name type="scientific">Babesia caballi</name>
    <dbReference type="NCBI Taxonomy" id="5871"/>
    <lineage>
        <taxon>Eukaryota</taxon>
        <taxon>Sar</taxon>
        <taxon>Alveolata</taxon>
        <taxon>Apicomplexa</taxon>
        <taxon>Aconoidasida</taxon>
        <taxon>Piroplasmida</taxon>
        <taxon>Babesiidae</taxon>
        <taxon>Babesia</taxon>
    </lineage>
</organism>
<accession>A0AAV4LRC8</accession>
<name>A0AAV4LRC8_BABCB</name>
<keyword evidence="1" id="KW-0675">Receptor</keyword>
<dbReference type="EMBL" id="BPLF01000001">
    <property type="protein sequence ID" value="GIX62157.1"/>
    <property type="molecule type" value="Genomic_DNA"/>
</dbReference>